<comment type="caution">
    <text evidence="2">The sequence shown here is derived from an EMBL/GenBank/DDBJ whole genome shotgun (WGS) entry which is preliminary data.</text>
</comment>
<keyword evidence="3" id="KW-1185">Reference proteome</keyword>
<gene>
    <name evidence="2" type="ORF">HPB48_015716</name>
</gene>
<feature type="compositionally biased region" description="Basic and acidic residues" evidence="1">
    <location>
        <begin position="171"/>
        <end position="180"/>
    </location>
</feature>
<feature type="region of interest" description="Disordered" evidence="1">
    <location>
        <begin position="127"/>
        <end position="210"/>
    </location>
</feature>
<evidence type="ECO:0000256" key="1">
    <source>
        <dbReference type="SAM" id="MobiDB-lite"/>
    </source>
</evidence>
<evidence type="ECO:0008006" key="4">
    <source>
        <dbReference type="Google" id="ProtNLM"/>
    </source>
</evidence>
<evidence type="ECO:0000313" key="3">
    <source>
        <dbReference type="Proteomes" id="UP000821853"/>
    </source>
</evidence>
<dbReference type="EMBL" id="JABSTR010000001">
    <property type="protein sequence ID" value="KAH9359565.1"/>
    <property type="molecule type" value="Genomic_DNA"/>
</dbReference>
<dbReference type="Proteomes" id="UP000821853">
    <property type="component" value="Chromosome 1"/>
</dbReference>
<proteinExistence type="predicted"/>
<dbReference type="AlphaFoldDB" id="A0A9J6F9F2"/>
<reference evidence="2 3" key="1">
    <citation type="journal article" date="2020" name="Cell">
        <title>Large-Scale Comparative Analyses of Tick Genomes Elucidate Their Genetic Diversity and Vector Capacities.</title>
        <authorList>
            <consortium name="Tick Genome and Microbiome Consortium (TIGMIC)"/>
            <person name="Jia N."/>
            <person name="Wang J."/>
            <person name="Shi W."/>
            <person name="Du L."/>
            <person name="Sun Y."/>
            <person name="Zhan W."/>
            <person name="Jiang J.F."/>
            <person name="Wang Q."/>
            <person name="Zhang B."/>
            <person name="Ji P."/>
            <person name="Bell-Sakyi L."/>
            <person name="Cui X.M."/>
            <person name="Yuan T.T."/>
            <person name="Jiang B.G."/>
            <person name="Yang W.F."/>
            <person name="Lam T.T."/>
            <person name="Chang Q.C."/>
            <person name="Ding S.J."/>
            <person name="Wang X.J."/>
            <person name="Zhu J.G."/>
            <person name="Ruan X.D."/>
            <person name="Zhao L."/>
            <person name="Wei J.T."/>
            <person name="Ye R.Z."/>
            <person name="Que T.C."/>
            <person name="Du C.H."/>
            <person name="Zhou Y.H."/>
            <person name="Cheng J.X."/>
            <person name="Dai P.F."/>
            <person name="Guo W.B."/>
            <person name="Han X.H."/>
            <person name="Huang E.J."/>
            <person name="Li L.F."/>
            <person name="Wei W."/>
            <person name="Gao Y.C."/>
            <person name="Liu J.Z."/>
            <person name="Shao H.Z."/>
            <person name="Wang X."/>
            <person name="Wang C.C."/>
            <person name="Yang T.C."/>
            <person name="Huo Q.B."/>
            <person name="Li W."/>
            <person name="Chen H.Y."/>
            <person name="Chen S.E."/>
            <person name="Zhou L.G."/>
            <person name="Ni X.B."/>
            <person name="Tian J.H."/>
            <person name="Sheng Y."/>
            <person name="Liu T."/>
            <person name="Pan Y.S."/>
            <person name="Xia L.Y."/>
            <person name="Li J."/>
            <person name="Zhao F."/>
            <person name="Cao W.C."/>
        </authorList>
    </citation>
    <scope>NUCLEOTIDE SEQUENCE [LARGE SCALE GENOMIC DNA]</scope>
    <source>
        <strain evidence="2">HaeL-2018</strain>
    </source>
</reference>
<name>A0A9J6F9F2_HAELO</name>
<evidence type="ECO:0000313" key="2">
    <source>
        <dbReference type="EMBL" id="KAH9359565.1"/>
    </source>
</evidence>
<dbReference type="VEuPathDB" id="VectorBase:HLOH_055873"/>
<accession>A0A9J6F9F2</accession>
<sequence>MRQQPKGPRPTFRCGACRKELSQENGAAVIGNPNAKPSFFASRDKCDRPNVKLSRAEILWVMYCMIQGFSGAATARLAHEHYKLRSEAMVYWRSRIREVAAEELKLRPRMGGPGEVVQVDETLYRGRRRAKKGVARSPGSVGGRHRLDEYRGVPPVQGKEAGQPDPGAAHPTERAARNHGVDGPVGCLPLRATAERRRRAHEADPPNGEP</sequence>
<protein>
    <recommendedName>
        <fullName evidence="4">Transposase</fullName>
    </recommendedName>
</protein>
<organism evidence="2 3">
    <name type="scientific">Haemaphysalis longicornis</name>
    <name type="common">Bush tick</name>
    <dbReference type="NCBI Taxonomy" id="44386"/>
    <lineage>
        <taxon>Eukaryota</taxon>
        <taxon>Metazoa</taxon>
        <taxon>Ecdysozoa</taxon>
        <taxon>Arthropoda</taxon>
        <taxon>Chelicerata</taxon>
        <taxon>Arachnida</taxon>
        <taxon>Acari</taxon>
        <taxon>Parasitiformes</taxon>
        <taxon>Ixodida</taxon>
        <taxon>Ixodoidea</taxon>
        <taxon>Ixodidae</taxon>
        <taxon>Haemaphysalinae</taxon>
        <taxon>Haemaphysalis</taxon>
    </lineage>
</organism>